<proteinExistence type="predicted"/>
<dbReference type="Proteomes" id="UP000254224">
    <property type="component" value="Unassembled WGS sequence"/>
</dbReference>
<evidence type="ECO:0000313" key="1">
    <source>
        <dbReference type="EMBL" id="SUK17263.1"/>
    </source>
</evidence>
<comment type="caution">
    <text evidence="1">The sequence shown here is derived from an EMBL/GenBank/DDBJ whole genome shotgun (WGS) entry which is preliminary data.</text>
</comment>
<dbReference type="EMBL" id="UHAI01000002">
    <property type="protein sequence ID" value="SUK17263.1"/>
    <property type="molecule type" value="Genomic_DNA"/>
</dbReference>
<protein>
    <submittedName>
        <fullName evidence="1">Uncharacterized protein</fullName>
    </submittedName>
</protein>
<dbReference type="AlphaFoldDB" id="A0A8G2HXX7"/>
<gene>
    <name evidence="1" type="ORF">NCTC7972_01097</name>
</gene>
<dbReference type="RefSeq" id="WP_115208588.1">
    <property type="nucleotide sequence ID" value="NZ_CAYAJF010000006.1"/>
</dbReference>
<evidence type="ECO:0000313" key="2">
    <source>
        <dbReference type="Proteomes" id="UP000254224"/>
    </source>
</evidence>
<sequence>MKTVKHDDKNLYQLSEDKVNSNDKRELIAKGLEEYKEEVEKIIYEYEYSKPYKYCSIFRIIDGNIDDGIDNLKGKVSEQENINLLDDGLCTPKLYDLEELVILKFNYLCKGATIVDGEVEKMEGILPLLIVIHKNKNIIEFRVSKINYFLKGNDSRFYEKRIDEMIDWVNDETIFNIEEIDVKKINEIAKKNKNSEEILKDQENNEIKVYGQKMELKAGSNAVLDAGISEDIVLPILGDLKILINENEDKFPPTHPFYNILMTFIEDTEEESTYPWVQLIWLNKVKAKQLIVKFRFDVLTERGYSIIEFHKNNAENKEMMKVAKFIENKCPRE</sequence>
<name>A0A8G2HXX7_STAAU</name>
<accession>A0A8G2HXX7</accession>
<reference evidence="1 2" key="1">
    <citation type="submission" date="2018-06" db="EMBL/GenBank/DDBJ databases">
        <authorList>
            <consortium name="Pathogen Informatics"/>
            <person name="Doyle S."/>
        </authorList>
    </citation>
    <scope>NUCLEOTIDE SEQUENCE [LARGE SCALE GENOMIC DNA]</scope>
    <source>
        <strain evidence="1 2">NCTC7972</strain>
    </source>
</reference>
<organism evidence="1 2">
    <name type="scientific">Staphylococcus aureus</name>
    <dbReference type="NCBI Taxonomy" id="1280"/>
    <lineage>
        <taxon>Bacteria</taxon>
        <taxon>Bacillati</taxon>
        <taxon>Bacillota</taxon>
        <taxon>Bacilli</taxon>
        <taxon>Bacillales</taxon>
        <taxon>Staphylococcaceae</taxon>
        <taxon>Staphylococcus</taxon>
    </lineage>
</organism>